<comment type="caution">
    <text evidence="1">The sequence shown here is derived from an EMBL/GenBank/DDBJ whole genome shotgun (WGS) entry which is preliminary data.</text>
</comment>
<organism evidence="1 2">
    <name type="scientific">Acaulospora colombiana</name>
    <dbReference type="NCBI Taxonomy" id="27376"/>
    <lineage>
        <taxon>Eukaryota</taxon>
        <taxon>Fungi</taxon>
        <taxon>Fungi incertae sedis</taxon>
        <taxon>Mucoromycota</taxon>
        <taxon>Glomeromycotina</taxon>
        <taxon>Glomeromycetes</taxon>
        <taxon>Diversisporales</taxon>
        <taxon>Acaulosporaceae</taxon>
        <taxon>Acaulospora</taxon>
    </lineage>
</organism>
<evidence type="ECO:0000313" key="1">
    <source>
        <dbReference type="EMBL" id="CAG8763486.1"/>
    </source>
</evidence>
<gene>
    <name evidence="1" type="ORF">ACOLOM_LOCUS13318</name>
</gene>
<name>A0ACA9QSW3_9GLOM</name>
<proteinExistence type="predicted"/>
<keyword evidence="2" id="KW-1185">Reference proteome</keyword>
<dbReference type="Proteomes" id="UP000789525">
    <property type="component" value="Unassembled WGS sequence"/>
</dbReference>
<accession>A0ACA9QSW3</accession>
<sequence length="85" mass="9046">GGEEARGNLPAKAIWRGSNLEGWGNAGRGQAVSLIIEAMSMSTGTPESNKARGNDTFSRETREGRVSSSPVTVGNKNPETERSRK</sequence>
<dbReference type="EMBL" id="CAJVPT010060313">
    <property type="protein sequence ID" value="CAG8763486.1"/>
    <property type="molecule type" value="Genomic_DNA"/>
</dbReference>
<feature type="non-terminal residue" evidence="1">
    <location>
        <position position="85"/>
    </location>
</feature>
<feature type="non-terminal residue" evidence="1">
    <location>
        <position position="1"/>
    </location>
</feature>
<protein>
    <submittedName>
        <fullName evidence="1">5413_t:CDS:1</fullName>
    </submittedName>
</protein>
<evidence type="ECO:0000313" key="2">
    <source>
        <dbReference type="Proteomes" id="UP000789525"/>
    </source>
</evidence>
<reference evidence="1" key="1">
    <citation type="submission" date="2021-06" db="EMBL/GenBank/DDBJ databases">
        <authorList>
            <person name="Kallberg Y."/>
            <person name="Tangrot J."/>
            <person name="Rosling A."/>
        </authorList>
    </citation>
    <scope>NUCLEOTIDE SEQUENCE</scope>
    <source>
        <strain evidence="1">CL356</strain>
    </source>
</reference>